<gene>
    <name evidence="1" type="ORF">M413DRAFT_346497</name>
</gene>
<reference evidence="1 2" key="1">
    <citation type="submission" date="2014-04" db="EMBL/GenBank/DDBJ databases">
        <authorList>
            <consortium name="DOE Joint Genome Institute"/>
            <person name="Kuo A."/>
            <person name="Gay G."/>
            <person name="Dore J."/>
            <person name="Kohler A."/>
            <person name="Nagy L.G."/>
            <person name="Floudas D."/>
            <person name="Copeland A."/>
            <person name="Barry K.W."/>
            <person name="Cichocki N."/>
            <person name="Veneault-Fourrey C."/>
            <person name="LaButti K."/>
            <person name="Lindquist E.A."/>
            <person name="Lipzen A."/>
            <person name="Lundell T."/>
            <person name="Morin E."/>
            <person name="Murat C."/>
            <person name="Sun H."/>
            <person name="Tunlid A."/>
            <person name="Henrissat B."/>
            <person name="Grigoriev I.V."/>
            <person name="Hibbett D.S."/>
            <person name="Martin F."/>
            <person name="Nordberg H.P."/>
            <person name="Cantor M.N."/>
            <person name="Hua S.X."/>
        </authorList>
    </citation>
    <scope>NUCLEOTIDE SEQUENCE [LARGE SCALE GENOMIC DNA]</scope>
    <source>
        <strain evidence="2">h7</strain>
    </source>
</reference>
<dbReference type="HOGENOM" id="CLU_2831468_0_0_1"/>
<organism evidence="1 2">
    <name type="scientific">Hebeloma cylindrosporum</name>
    <dbReference type="NCBI Taxonomy" id="76867"/>
    <lineage>
        <taxon>Eukaryota</taxon>
        <taxon>Fungi</taxon>
        <taxon>Dikarya</taxon>
        <taxon>Basidiomycota</taxon>
        <taxon>Agaricomycotina</taxon>
        <taxon>Agaricomycetes</taxon>
        <taxon>Agaricomycetidae</taxon>
        <taxon>Agaricales</taxon>
        <taxon>Agaricineae</taxon>
        <taxon>Hymenogastraceae</taxon>
        <taxon>Hebeloma</taxon>
    </lineage>
</organism>
<evidence type="ECO:0000313" key="1">
    <source>
        <dbReference type="EMBL" id="KIM45749.1"/>
    </source>
</evidence>
<dbReference type="AlphaFoldDB" id="A0A0C3CNU2"/>
<name>A0A0C3CNU2_HEBCY</name>
<proteinExistence type="predicted"/>
<reference evidence="2" key="2">
    <citation type="submission" date="2015-01" db="EMBL/GenBank/DDBJ databases">
        <title>Evolutionary Origins and Diversification of the Mycorrhizal Mutualists.</title>
        <authorList>
            <consortium name="DOE Joint Genome Institute"/>
            <consortium name="Mycorrhizal Genomics Consortium"/>
            <person name="Kohler A."/>
            <person name="Kuo A."/>
            <person name="Nagy L.G."/>
            <person name="Floudas D."/>
            <person name="Copeland A."/>
            <person name="Barry K.W."/>
            <person name="Cichocki N."/>
            <person name="Veneault-Fourrey C."/>
            <person name="LaButti K."/>
            <person name="Lindquist E.A."/>
            <person name="Lipzen A."/>
            <person name="Lundell T."/>
            <person name="Morin E."/>
            <person name="Murat C."/>
            <person name="Riley R."/>
            <person name="Ohm R."/>
            <person name="Sun H."/>
            <person name="Tunlid A."/>
            <person name="Henrissat B."/>
            <person name="Grigoriev I.V."/>
            <person name="Hibbett D.S."/>
            <person name="Martin F."/>
        </authorList>
    </citation>
    <scope>NUCLEOTIDE SEQUENCE [LARGE SCALE GENOMIC DNA]</scope>
    <source>
        <strain evidence="2">h7</strain>
    </source>
</reference>
<keyword evidence="2" id="KW-1185">Reference proteome</keyword>
<dbReference type="Proteomes" id="UP000053424">
    <property type="component" value="Unassembled WGS sequence"/>
</dbReference>
<protein>
    <submittedName>
        <fullName evidence="1">Uncharacterized protein</fullName>
    </submittedName>
</protein>
<evidence type="ECO:0000313" key="2">
    <source>
        <dbReference type="Proteomes" id="UP000053424"/>
    </source>
</evidence>
<dbReference type="EMBL" id="KN831772">
    <property type="protein sequence ID" value="KIM45749.1"/>
    <property type="molecule type" value="Genomic_DNA"/>
</dbReference>
<sequence length="66" mass="7276">MNRMFDSGSTSHFPTLLLMARPIGIANGGAQRGNQRWSAGECMITFVGISLYIDHSKLRYVLLTSS</sequence>
<accession>A0A0C3CNU2</accession>